<dbReference type="Gene3D" id="6.10.250.290">
    <property type="match status" value="1"/>
</dbReference>
<dbReference type="NCBIfam" id="NF000955">
    <property type="entry name" value="PRK00099.1-1"/>
    <property type="match status" value="1"/>
</dbReference>
<dbReference type="InterPro" id="IPR047865">
    <property type="entry name" value="Ribosomal_uL10_bac_type"/>
</dbReference>
<comment type="subunit">
    <text evidence="6">Part of the ribosomal stalk of the 50S ribosomal subunit. The N-terminus interacts with L11 and the large rRNA to form the base of the stalk. The C-terminus forms an elongated spine to which L12 dimers bind in a sequential fashion forming a multimeric L10(L12)X complex.</text>
</comment>
<dbReference type="Pfam" id="PF00466">
    <property type="entry name" value="Ribosomal_L10"/>
    <property type="match status" value="1"/>
</dbReference>
<dbReference type="GO" id="GO:0006412">
    <property type="term" value="P:translation"/>
    <property type="evidence" value="ECO:0007669"/>
    <property type="project" value="UniProtKB-UniRule"/>
</dbReference>
<dbReference type="InterPro" id="IPR022973">
    <property type="entry name" value="Ribosomal_uL10_bac"/>
</dbReference>
<keyword evidence="6" id="KW-0699">rRNA-binding</keyword>
<dbReference type="GO" id="GO:1990904">
    <property type="term" value="C:ribonucleoprotein complex"/>
    <property type="evidence" value="ECO:0007669"/>
    <property type="project" value="UniProtKB-KW"/>
</dbReference>
<evidence type="ECO:0000313" key="8">
    <source>
        <dbReference type="Proteomes" id="UP000697998"/>
    </source>
</evidence>
<dbReference type="GO" id="GO:0005840">
    <property type="term" value="C:ribosome"/>
    <property type="evidence" value="ECO:0007669"/>
    <property type="project" value="UniProtKB-KW"/>
</dbReference>
<accession>A0A935Q0F8</accession>
<comment type="caution">
    <text evidence="7">The sequence shown here is derived from an EMBL/GenBank/DDBJ whole genome shotgun (WGS) entry which is preliminary data.</text>
</comment>
<keyword evidence="3 6" id="KW-0689">Ribosomal protein</keyword>
<name>A0A935Q0F8_9PROT</name>
<dbReference type="AlphaFoldDB" id="A0A935Q0F8"/>
<evidence type="ECO:0000256" key="6">
    <source>
        <dbReference type="HAMAP-Rule" id="MF_00362"/>
    </source>
</evidence>
<evidence type="ECO:0000256" key="1">
    <source>
        <dbReference type="ARBA" id="ARBA00002633"/>
    </source>
</evidence>
<dbReference type="PANTHER" id="PTHR11560">
    <property type="entry name" value="39S RIBOSOMAL PROTEIN L10, MITOCHONDRIAL"/>
    <property type="match status" value="1"/>
</dbReference>
<dbReference type="InterPro" id="IPR043141">
    <property type="entry name" value="Ribosomal_uL10-like_sf"/>
</dbReference>
<dbReference type="InterPro" id="IPR001790">
    <property type="entry name" value="Ribosomal_uL10"/>
</dbReference>
<keyword evidence="4 6" id="KW-0687">Ribonucleoprotein</keyword>
<sequence>MGLNLDEKKDVVAEVSARMASAQTIVLAEYSGLPVTHLTRLRAQARASGVYLRVLKNTLVRRAVQGSVFASLAEQMTGPLIYAISDDPVSAAKVLNDFAKTNDKLVLKAGSFAGELLDKAGVQALASIPSRDELLAQLLGIMQAPVAGFACALSALAKQREEAVS</sequence>
<dbReference type="EMBL" id="JADJMH010000022">
    <property type="protein sequence ID" value="MBK7676679.1"/>
    <property type="molecule type" value="Genomic_DNA"/>
</dbReference>
<gene>
    <name evidence="6 7" type="primary">rplJ</name>
    <name evidence="7" type="ORF">IPJ27_19005</name>
</gene>
<comment type="function">
    <text evidence="1 6">Forms part of the ribosomal stalk, playing a central role in the interaction of the ribosome with GTP-bound translation factors.</text>
</comment>
<keyword evidence="6" id="KW-0694">RNA-binding</keyword>
<comment type="similarity">
    <text evidence="2 6">Belongs to the universal ribosomal protein uL10 family.</text>
</comment>
<dbReference type="Gene3D" id="3.30.70.1730">
    <property type="match status" value="1"/>
</dbReference>
<evidence type="ECO:0000256" key="3">
    <source>
        <dbReference type="ARBA" id="ARBA00022980"/>
    </source>
</evidence>
<dbReference type="HAMAP" id="MF_00362">
    <property type="entry name" value="Ribosomal_uL10"/>
    <property type="match status" value="1"/>
</dbReference>
<evidence type="ECO:0000256" key="5">
    <source>
        <dbReference type="ARBA" id="ARBA00035202"/>
    </source>
</evidence>
<evidence type="ECO:0000313" key="7">
    <source>
        <dbReference type="EMBL" id="MBK7676679.1"/>
    </source>
</evidence>
<dbReference type="SUPFAM" id="SSF160369">
    <property type="entry name" value="Ribosomal protein L10-like"/>
    <property type="match status" value="1"/>
</dbReference>
<protein>
    <recommendedName>
        <fullName evidence="5 6">Large ribosomal subunit protein uL10</fullName>
    </recommendedName>
</protein>
<dbReference type="CDD" id="cd05797">
    <property type="entry name" value="Ribosomal_L10"/>
    <property type="match status" value="1"/>
</dbReference>
<organism evidence="7 8">
    <name type="scientific">Candidatus Accumulibacter proximus</name>
    <dbReference type="NCBI Taxonomy" id="2954385"/>
    <lineage>
        <taxon>Bacteria</taxon>
        <taxon>Pseudomonadati</taxon>
        <taxon>Pseudomonadota</taxon>
        <taxon>Betaproteobacteria</taxon>
        <taxon>Candidatus Accumulibacter</taxon>
    </lineage>
</organism>
<proteinExistence type="inferred from homology"/>
<dbReference type="GO" id="GO:0070180">
    <property type="term" value="F:large ribosomal subunit rRNA binding"/>
    <property type="evidence" value="ECO:0007669"/>
    <property type="project" value="UniProtKB-UniRule"/>
</dbReference>
<reference evidence="7 8" key="1">
    <citation type="submission" date="2020-10" db="EMBL/GenBank/DDBJ databases">
        <title>Connecting structure to function with the recovery of over 1000 high-quality activated sludge metagenome-assembled genomes encoding full-length rRNA genes using long-read sequencing.</title>
        <authorList>
            <person name="Singleton C.M."/>
            <person name="Petriglieri F."/>
            <person name="Kristensen J.M."/>
            <person name="Kirkegaard R.H."/>
            <person name="Michaelsen T.Y."/>
            <person name="Andersen M.H."/>
            <person name="Karst S.M."/>
            <person name="Dueholm M.S."/>
            <person name="Nielsen P.H."/>
            <person name="Albertsen M."/>
        </authorList>
    </citation>
    <scope>NUCLEOTIDE SEQUENCE [LARGE SCALE GENOMIC DNA]</scope>
    <source>
        <strain evidence="7">EsbW_18-Q3-R4-48_BATAC.285</strain>
    </source>
</reference>
<evidence type="ECO:0000256" key="2">
    <source>
        <dbReference type="ARBA" id="ARBA00008889"/>
    </source>
</evidence>
<dbReference type="Proteomes" id="UP000697998">
    <property type="component" value="Unassembled WGS sequence"/>
</dbReference>
<evidence type="ECO:0000256" key="4">
    <source>
        <dbReference type="ARBA" id="ARBA00023274"/>
    </source>
</evidence>